<accession>A0A9P5X8X2</accession>
<keyword evidence="1" id="KW-0472">Membrane</keyword>
<keyword evidence="3" id="KW-1185">Reference proteome</keyword>
<dbReference type="EMBL" id="MU151220">
    <property type="protein sequence ID" value="KAF9447003.1"/>
    <property type="molecule type" value="Genomic_DNA"/>
</dbReference>
<gene>
    <name evidence="2" type="ORF">P691DRAFT_776455</name>
</gene>
<dbReference type="Proteomes" id="UP000807342">
    <property type="component" value="Unassembled WGS sequence"/>
</dbReference>
<proteinExistence type="predicted"/>
<feature type="transmembrane region" description="Helical" evidence="1">
    <location>
        <begin position="182"/>
        <end position="208"/>
    </location>
</feature>
<name>A0A9P5X8X2_9AGAR</name>
<keyword evidence="1" id="KW-0812">Transmembrane</keyword>
<sequence>MAGSRNQTFDDRDSSLIYQGTWSQGIIASNITVTTTSDPNAIITFKFPIKAIAFYIYGFPGAPDNTFGICIDCPSGTSTTQFSPFHDFNAPVDEKTPAVLYLRNFSIPSIHEIAFNPHSQLSIDRFELAIDPSTPTQIPSPPALSSSLASSLSATTVLSVPSTPPQPTLPVPSTPPAPHAPAVPVAAIVGGVIGGFAAVLIGLAAYLWCRRRNRERQGDYVRPRRQNAWIVPTVHENKPRVKNAWREAPAVSTIQRRILKRRDGSIIHTEGEYLETVSIQIPGHLGRTLTNSGSGGVIPRREVDAGPVDGTEVEILPPEYEQVFTNHRVEEITPPSQSTGEYRVTKT</sequence>
<organism evidence="2 3">
    <name type="scientific">Macrolepiota fuliginosa MF-IS2</name>
    <dbReference type="NCBI Taxonomy" id="1400762"/>
    <lineage>
        <taxon>Eukaryota</taxon>
        <taxon>Fungi</taxon>
        <taxon>Dikarya</taxon>
        <taxon>Basidiomycota</taxon>
        <taxon>Agaricomycotina</taxon>
        <taxon>Agaricomycetes</taxon>
        <taxon>Agaricomycetidae</taxon>
        <taxon>Agaricales</taxon>
        <taxon>Agaricineae</taxon>
        <taxon>Agaricaceae</taxon>
        <taxon>Macrolepiota</taxon>
    </lineage>
</organism>
<dbReference type="OrthoDB" id="3359616at2759"/>
<evidence type="ECO:0000256" key="1">
    <source>
        <dbReference type="SAM" id="Phobius"/>
    </source>
</evidence>
<evidence type="ECO:0000313" key="3">
    <source>
        <dbReference type="Proteomes" id="UP000807342"/>
    </source>
</evidence>
<reference evidence="2" key="1">
    <citation type="submission" date="2020-11" db="EMBL/GenBank/DDBJ databases">
        <authorList>
            <consortium name="DOE Joint Genome Institute"/>
            <person name="Ahrendt S."/>
            <person name="Riley R."/>
            <person name="Andreopoulos W."/>
            <person name="Labutti K."/>
            <person name="Pangilinan J."/>
            <person name="Ruiz-Duenas F.J."/>
            <person name="Barrasa J.M."/>
            <person name="Sanchez-Garcia M."/>
            <person name="Camarero S."/>
            <person name="Miyauchi S."/>
            <person name="Serrano A."/>
            <person name="Linde D."/>
            <person name="Babiker R."/>
            <person name="Drula E."/>
            <person name="Ayuso-Fernandez I."/>
            <person name="Pacheco R."/>
            <person name="Padilla G."/>
            <person name="Ferreira P."/>
            <person name="Barriuso J."/>
            <person name="Kellner H."/>
            <person name="Castanera R."/>
            <person name="Alfaro M."/>
            <person name="Ramirez L."/>
            <person name="Pisabarro A.G."/>
            <person name="Kuo A."/>
            <person name="Tritt A."/>
            <person name="Lipzen A."/>
            <person name="He G."/>
            <person name="Yan M."/>
            <person name="Ng V."/>
            <person name="Cullen D."/>
            <person name="Martin F."/>
            <person name="Rosso M.-N."/>
            <person name="Henrissat B."/>
            <person name="Hibbett D."/>
            <person name="Martinez A.T."/>
            <person name="Grigoriev I.V."/>
        </authorList>
    </citation>
    <scope>NUCLEOTIDE SEQUENCE</scope>
    <source>
        <strain evidence="2">MF-IS2</strain>
    </source>
</reference>
<evidence type="ECO:0000313" key="2">
    <source>
        <dbReference type="EMBL" id="KAF9447003.1"/>
    </source>
</evidence>
<protein>
    <submittedName>
        <fullName evidence="2">Uncharacterized protein</fullName>
    </submittedName>
</protein>
<keyword evidence="1" id="KW-1133">Transmembrane helix</keyword>
<comment type="caution">
    <text evidence="2">The sequence shown here is derived from an EMBL/GenBank/DDBJ whole genome shotgun (WGS) entry which is preliminary data.</text>
</comment>
<dbReference type="AlphaFoldDB" id="A0A9P5X8X2"/>